<feature type="compositionally biased region" description="Acidic residues" evidence="14">
    <location>
        <begin position="14"/>
        <end position="28"/>
    </location>
</feature>
<evidence type="ECO:0000256" key="4">
    <source>
        <dbReference type="ARBA" id="ARBA00022660"/>
    </source>
</evidence>
<feature type="disulfide bond" evidence="13">
    <location>
        <begin position="38"/>
        <end position="82"/>
    </location>
</feature>
<evidence type="ECO:0000256" key="5">
    <source>
        <dbReference type="ARBA" id="ARBA00022792"/>
    </source>
</evidence>
<dbReference type="Gene3D" id="1.10.287.20">
    <property type="entry name" value="Ubiquinol-cytochrome C reductase hinge domain"/>
    <property type="match status" value="1"/>
</dbReference>
<evidence type="ECO:0000256" key="9">
    <source>
        <dbReference type="ARBA" id="ARBA00023128"/>
    </source>
</evidence>
<evidence type="ECO:0000256" key="3">
    <source>
        <dbReference type="ARBA" id="ARBA00022448"/>
    </source>
</evidence>
<keyword evidence="6" id="KW-0809">Transit peptide</keyword>
<evidence type="ECO:0000313" key="16">
    <source>
        <dbReference type="EMBL" id="KAJ1169835.1"/>
    </source>
</evidence>
<evidence type="ECO:0000256" key="11">
    <source>
        <dbReference type="ARBA" id="ARBA00023157"/>
    </source>
</evidence>
<keyword evidence="17" id="KW-1185">Reference proteome</keyword>
<comment type="caution">
    <text evidence="16">The sequence shown here is derived from an EMBL/GenBank/DDBJ whole genome shotgun (WGS) entry which is preliminary data.</text>
</comment>
<dbReference type="EMBL" id="JANPWB010000007">
    <property type="protein sequence ID" value="KAJ1169835.1"/>
    <property type="molecule type" value="Genomic_DNA"/>
</dbReference>
<dbReference type="GO" id="GO:0098803">
    <property type="term" value="C:respiratory chain complex"/>
    <property type="evidence" value="ECO:0007669"/>
    <property type="project" value="UniProtKB-ARBA"/>
</dbReference>
<sequence length="92" mass="10716">MGLGEEKVASNPEGEPEEDEEEEEEEMVDPLTTVREHCEQSEKCTKLREKLELCDQRVSSRSHTEEDCTEELFDFLHARDHCVAHKIFSHVK</sequence>
<dbReference type="AlphaFoldDB" id="A0AAV7T0D9"/>
<dbReference type="InterPro" id="IPR023184">
    <property type="entry name" value="Ubol_cytC_Rdtase_hinge_dom"/>
</dbReference>
<feature type="region of interest" description="Disordered" evidence="14">
    <location>
        <begin position="1"/>
        <end position="31"/>
    </location>
</feature>
<evidence type="ECO:0000256" key="10">
    <source>
        <dbReference type="ARBA" id="ARBA00023136"/>
    </source>
</evidence>
<comment type="subcellular location">
    <subcellularLocation>
        <location evidence="1">Mitochondrion inner membrane</location>
        <topology evidence="1">Peripheral membrane protein</topology>
        <orientation evidence="1">Intermembrane side</orientation>
    </subcellularLocation>
</comment>
<dbReference type="InterPro" id="IPR036811">
    <property type="entry name" value="Ubol_cytC_Rdtase_hinge_dom_sf"/>
</dbReference>
<dbReference type="InterPro" id="IPR003422">
    <property type="entry name" value="Cyt_b-c1_6"/>
</dbReference>
<evidence type="ECO:0000313" key="17">
    <source>
        <dbReference type="Proteomes" id="UP001066276"/>
    </source>
</evidence>
<proteinExistence type="inferred from homology"/>
<comment type="similarity">
    <text evidence="2 12">Belongs to the UQCRH/QCR6 family.</text>
</comment>
<dbReference type="PANTHER" id="PTHR15336">
    <property type="entry name" value="UBIQUINOL-CYTOCHROME C REDUCTASE COMPLEX 7.8 KDA PROTEIN"/>
    <property type="match status" value="1"/>
</dbReference>
<evidence type="ECO:0000256" key="6">
    <source>
        <dbReference type="ARBA" id="ARBA00022946"/>
    </source>
</evidence>
<keyword evidence="3 12" id="KW-0813">Transport</keyword>
<dbReference type="GO" id="GO:0005743">
    <property type="term" value="C:mitochondrial inner membrane"/>
    <property type="evidence" value="ECO:0007669"/>
    <property type="project" value="UniProtKB-SubCell"/>
</dbReference>
<dbReference type="PANTHER" id="PTHR15336:SF0">
    <property type="entry name" value="CYTOCHROME B-C1 COMPLEX SUBUNIT 6, MITOCHONDRIAL"/>
    <property type="match status" value="1"/>
</dbReference>
<keyword evidence="5 12" id="KW-0999">Mitochondrion inner membrane</keyword>
<feature type="domain" description="Ubiquinol-cytochrome C reductase hinge" evidence="15">
    <location>
        <begin position="29"/>
        <end position="92"/>
    </location>
</feature>
<reference evidence="16" key="1">
    <citation type="journal article" date="2022" name="bioRxiv">
        <title>Sequencing and chromosome-scale assembly of the giantPleurodeles waltlgenome.</title>
        <authorList>
            <person name="Brown T."/>
            <person name="Elewa A."/>
            <person name="Iarovenko S."/>
            <person name="Subramanian E."/>
            <person name="Araus A.J."/>
            <person name="Petzold A."/>
            <person name="Susuki M."/>
            <person name="Suzuki K.-i.T."/>
            <person name="Hayashi T."/>
            <person name="Toyoda A."/>
            <person name="Oliveira C."/>
            <person name="Osipova E."/>
            <person name="Leigh N.D."/>
            <person name="Simon A."/>
            <person name="Yun M.H."/>
        </authorList>
    </citation>
    <scope>NUCLEOTIDE SEQUENCE</scope>
    <source>
        <strain evidence="16">20211129_DDA</strain>
        <tissue evidence="16">Liver</tissue>
    </source>
</reference>
<dbReference type="GO" id="GO:0006122">
    <property type="term" value="P:mitochondrial electron transport, ubiquinol to cytochrome c"/>
    <property type="evidence" value="ECO:0007669"/>
    <property type="project" value="InterPro"/>
</dbReference>
<dbReference type="SUPFAM" id="SSF81531">
    <property type="entry name" value="Non-heme 11 kDa protein of cytochrome bc1 complex (Ubiquinol-cytochrome c reductase)"/>
    <property type="match status" value="1"/>
</dbReference>
<evidence type="ECO:0000256" key="13">
    <source>
        <dbReference type="PIRSR" id="PIRSR000019-1"/>
    </source>
</evidence>
<keyword evidence="8" id="KW-0007">Acetylation</keyword>
<evidence type="ECO:0000256" key="1">
    <source>
        <dbReference type="ARBA" id="ARBA00004137"/>
    </source>
</evidence>
<keyword evidence="9 12" id="KW-0496">Mitochondrion</keyword>
<comment type="function">
    <text evidence="12">Component of the ubiquinol-cytochrome c oxidoreductase, a multisubunit transmembrane complex that is part of the mitochondrial electron transport chain which drives oxidative phosphorylation.</text>
</comment>
<feature type="disulfide bond" evidence="13">
    <location>
        <begin position="54"/>
        <end position="68"/>
    </location>
</feature>
<keyword evidence="11 13" id="KW-1015">Disulfide bond</keyword>
<keyword evidence="7 12" id="KW-0249">Electron transport</keyword>
<protein>
    <recommendedName>
        <fullName evidence="12">Cytochrome b-c1 complex subunit 6</fullName>
    </recommendedName>
</protein>
<dbReference type="FunFam" id="1.10.287.20:FF:000002">
    <property type="entry name" value="Cytochrome b-c1 complex subunit 6"/>
    <property type="match status" value="1"/>
</dbReference>
<dbReference type="Pfam" id="PF02320">
    <property type="entry name" value="UCR_hinge"/>
    <property type="match status" value="1"/>
</dbReference>
<evidence type="ECO:0000256" key="7">
    <source>
        <dbReference type="ARBA" id="ARBA00022982"/>
    </source>
</evidence>
<evidence type="ECO:0000259" key="15">
    <source>
        <dbReference type="Pfam" id="PF02320"/>
    </source>
</evidence>
<accession>A0AAV7T0D9</accession>
<keyword evidence="10 12" id="KW-0472">Membrane</keyword>
<dbReference type="Proteomes" id="UP001066276">
    <property type="component" value="Chromosome 4_1"/>
</dbReference>
<dbReference type="PIRSF" id="PIRSF000019">
    <property type="entry name" value="Bc1_11K"/>
    <property type="match status" value="1"/>
</dbReference>
<organism evidence="16 17">
    <name type="scientific">Pleurodeles waltl</name>
    <name type="common">Iberian ribbed newt</name>
    <dbReference type="NCBI Taxonomy" id="8319"/>
    <lineage>
        <taxon>Eukaryota</taxon>
        <taxon>Metazoa</taxon>
        <taxon>Chordata</taxon>
        <taxon>Craniata</taxon>
        <taxon>Vertebrata</taxon>
        <taxon>Euteleostomi</taxon>
        <taxon>Amphibia</taxon>
        <taxon>Batrachia</taxon>
        <taxon>Caudata</taxon>
        <taxon>Salamandroidea</taxon>
        <taxon>Salamandridae</taxon>
        <taxon>Pleurodelinae</taxon>
        <taxon>Pleurodeles</taxon>
    </lineage>
</organism>
<gene>
    <name evidence="16" type="ORF">NDU88_001723</name>
</gene>
<keyword evidence="4 12" id="KW-0679">Respiratory chain</keyword>
<evidence type="ECO:0000256" key="8">
    <source>
        <dbReference type="ARBA" id="ARBA00022990"/>
    </source>
</evidence>
<evidence type="ECO:0000256" key="2">
    <source>
        <dbReference type="ARBA" id="ARBA00006498"/>
    </source>
</evidence>
<name>A0AAV7T0D9_PLEWA</name>
<evidence type="ECO:0000256" key="14">
    <source>
        <dbReference type="SAM" id="MobiDB-lite"/>
    </source>
</evidence>
<evidence type="ECO:0000256" key="12">
    <source>
        <dbReference type="PIRNR" id="PIRNR000019"/>
    </source>
</evidence>